<evidence type="ECO:0000313" key="1">
    <source>
        <dbReference type="EMBL" id="GMI29924.1"/>
    </source>
</evidence>
<gene>
    <name evidence="1" type="ORF">TeGR_g3173</name>
</gene>
<reference evidence="1 2" key="1">
    <citation type="journal article" date="2023" name="Commun. Biol.">
        <title>Genome analysis of Parmales, the sister group of diatoms, reveals the evolutionary specialization of diatoms from phago-mixotrophs to photoautotrophs.</title>
        <authorList>
            <person name="Ban H."/>
            <person name="Sato S."/>
            <person name="Yoshikawa S."/>
            <person name="Yamada K."/>
            <person name="Nakamura Y."/>
            <person name="Ichinomiya M."/>
            <person name="Sato N."/>
            <person name="Blanc-Mathieu R."/>
            <person name="Endo H."/>
            <person name="Kuwata A."/>
            <person name="Ogata H."/>
        </authorList>
    </citation>
    <scope>NUCLEOTIDE SEQUENCE [LARGE SCALE GENOMIC DNA]</scope>
</reference>
<keyword evidence="2" id="KW-1185">Reference proteome</keyword>
<accession>A0ABQ6MQB2</accession>
<proteinExistence type="predicted"/>
<protein>
    <submittedName>
        <fullName evidence="1">Uncharacterized protein</fullName>
    </submittedName>
</protein>
<organism evidence="1 2">
    <name type="scientific">Tetraparma gracilis</name>
    <dbReference type="NCBI Taxonomy" id="2962635"/>
    <lineage>
        <taxon>Eukaryota</taxon>
        <taxon>Sar</taxon>
        <taxon>Stramenopiles</taxon>
        <taxon>Ochrophyta</taxon>
        <taxon>Bolidophyceae</taxon>
        <taxon>Parmales</taxon>
        <taxon>Triparmaceae</taxon>
        <taxon>Tetraparma</taxon>
    </lineage>
</organism>
<evidence type="ECO:0000313" key="2">
    <source>
        <dbReference type="Proteomes" id="UP001165060"/>
    </source>
</evidence>
<sequence>MSLSSSLSSVSPRHLRLSLLPWLFLLCENALLSEFRPAVASALGSDDLYLYLYAWGSTMASGAVLYGYCMVRGRGPFLVVTPARRAAGALLQAAGLVGFSQLAPPLRAPFEAVTEAPSLSAGVTGPPLALRCPFDFSPPTASAPAPTGIARVSRNAPLYSLASLSLGSALLSPSLPAALCLSGPLLIAAAGGAHRDSRLRRGIGGSFPPGFEARTSSVPFLAMLEGRQGGGAFGRLGEEGRGWNAALAAAVAGGLALRRGRAKAASW</sequence>
<comment type="caution">
    <text evidence="1">The sequence shown here is derived from an EMBL/GenBank/DDBJ whole genome shotgun (WGS) entry which is preliminary data.</text>
</comment>
<dbReference type="EMBL" id="BRYB01004370">
    <property type="protein sequence ID" value="GMI29924.1"/>
    <property type="molecule type" value="Genomic_DNA"/>
</dbReference>
<name>A0ABQ6MQB2_9STRA</name>
<dbReference type="Proteomes" id="UP001165060">
    <property type="component" value="Unassembled WGS sequence"/>
</dbReference>